<gene>
    <name evidence="4" type="ORF">ER308_20810</name>
</gene>
<protein>
    <submittedName>
        <fullName evidence="4">M56 family metallopeptidase</fullName>
    </submittedName>
</protein>
<proteinExistence type="predicted"/>
<dbReference type="AlphaFoldDB" id="A0A411YKP0"/>
<dbReference type="EMBL" id="CP036402">
    <property type="protein sequence ID" value="QBI21757.1"/>
    <property type="molecule type" value="Genomic_DNA"/>
</dbReference>
<dbReference type="KEGG" id="erz:ER308_20810"/>
<dbReference type="PANTHER" id="PTHR34978">
    <property type="entry name" value="POSSIBLE SENSOR-TRANSDUCER PROTEIN BLAR"/>
    <property type="match status" value="1"/>
</dbReference>
<evidence type="ECO:0000256" key="2">
    <source>
        <dbReference type="SAM" id="Phobius"/>
    </source>
</evidence>
<feature type="transmembrane region" description="Helical" evidence="2">
    <location>
        <begin position="47"/>
        <end position="70"/>
    </location>
</feature>
<keyword evidence="5" id="KW-1185">Reference proteome</keyword>
<dbReference type="InterPro" id="IPR008756">
    <property type="entry name" value="Peptidase_M56"/>
</dbReference>
<dbReference type="CDD" id="cd07341">
    <property type="entry name" value="M56_BlaR1_MecR1_like"/>
    <property type="match status" value="1"/>
</dbReference>
<evidence type="ECO:0000256" key="1">
    <source>
        <dbReference type="SAM" id="MobiDB-lite"/>
    </source>
</evidence>
<dbReference type="OrthoDB" id="15218at2"/>
<evidence type="ECO:0000313" key="4">
    <source>
        <dbReference type="EMBL" id="QBI21757.1"/>
    </source>
</evidence>
<dbReference type="PANTHER" id="PTHR34978:SF3">
    <property type="entry name" value="SLR0241 PROTEIN"/>
    <property type="match status" value="1"/>
</dbReference>
<dbReference type="RefSeq" id="WP_131156749.1">
    <property type="nucleotide sequence ID" value="NZ_CP036402.1"/>
</dbReference>
<dbReference type="InterPro" id="IPR052173">
    <property type="entry name" value="Beta-lactam_resp_regulator"/>
</dbReference>
<organism evidence="4 5">
    <name type="scientific">Egibacter rhizosphaerae</name>
    <dbReference type="NCBI Taxonomy" id="1670831"/>
    <lineage>
        <taxon>Bacteria</taxon>
        <taxon>Bacillati</taxon>
        <taxon>Actinomycetota</taxon>
        <taxon>Nitriliruptoria</taxon>
        <taxon>Egibacterales</taxon>
        <taxon>Egibacteraceae</taxon>
        <taxon>Egibacter</taxon>
    </lineage>
</organism>
<feature type="domain" description="Peptidase M56" evidence="3">
    <location>
        <begin position="99"/>
        <end position="252"/>
    </location>
</feature>
<feature type="transmembrane region" description="Helical" evidence="2">
    <location>
        <begin position="323"/>
        <end position="344"/>
    </location>
</feature>
<feature type="transmembrane region" description="Helical" evidence="2">
    <location>
        <begin position="16"/>
        <end position="35"/>
    </location>
</feature>
<sequence>MPDGSGGFFLLLTESFAVRALLGSVAAGILAWALVRLRLVRGAHARRLLLLTPVIAVAGAGVVSIGEAFLPRLWLATTASGPTDQLMAFFGEPWFLTPQREIDLLLIAYLLIVSVLVGRRLLGVLTVARLVRAGRPPDGHAELTRRFARLAAEMEVARVELRLLRGCPGGAVATGIRRQVVIADPDVLAALDDHEVEGLLAHELAHIRRRDALTALMSGVVRDLTFFLPPVHTTARWLRREREESADELAAAQTGKPGALASSILAVWDRAHSADRAVACAAVPARTGKRGGPREAARLVTGRVERLVDRPRTIGGTRRRCELGAAAFVGVLALGVAVVVPAWLVGQLNAAALAVGYVQTPQAAQADDPPAFATFREVTPEQREGPPAITAPPIADAGPPIGGAWGVASQVEDGSSAASPAGDGPFDAPDVAGSDGGDLAAEPRSRASSACPCIEGRVELAERERRASSTATQMVWATDESWQLTLAPQQSSARQTRPLLTVTETEQQVGVFVLGAATR</sequence>
<name>A0A411YKP0_9ACTN</name>
<keyword evidence="2" id="KW-0812">Transmembrane</keyword>
<feature type="transmembrane region" description="Helical" evidence="2">
    <location>
        <begin position="104"/>
        <end position="122"/>
    </location>
</feature>
<reference evidence="4 5" key="1">
    <citation type="submission" date="2019-01" db="EMBL/GenBank/DDBJ databases">
        <title>Egibacter rhizosphaerae EGI 80759T.</title>
        <authorList>
            <person name="Chen D.-D."/>
            <person name="Tian Y."/>
            <person name="Jiao J.-Y."/>
            <person name="Zhang X.-T."/>
            <person name="Zhang Y.-G."/>
            <person name="Zhang Y."/>
            <person name="Xiao M."/>
            <person name="Shu W.-S."/>
            <person name="Li W.-J."/>
        </authorList>
    </citation>
    <scope>NUCLEOTIDE SEQUENCE [LARGE SCALE GENOMIC DNA]</scope>
    <source>
        <strain evidence="4 5">EGI 80759</strain>
    </source>
</reference>
<keyword evidence="2" id="KW-0472">Membrane</keyword>
<dbReference type="Proteomes" id="UP000291469">
    <property type="component" value="Chromosome"/>
</dbReference>
<feature type="compositionally biased region" description="Low complexity" evidence="1">
    <location>
        <begin position="385"/>
        <end position="399"/>
    </location>
</feature>
<evidence type="ECO:0000259" key="3">
    <source>
        <dbReference type="Pfam" id="PF05569"/>
    </source>
</evidence>
<dbReference type="Gene3D" id="3.30.2010.10">
    <property type="entry name" value="Metalloproteases ('zincins'), catalytic domain"/>
    <property type="match status" value="1"/>
</dbReference>
<dbReference type="Pfam" id="PF05569">
    <property type="entry name" value="Peptidase_M56"/>
    <property type="match status" value="1"/>
</dbReference>
<keyword evidence="2" id="KW-1133">Transmembrane helix</keyword>
<feature type="region of interest" description="Disordered" evidence="1">
    <location>
        <begin position="379"/>
        <end position="448"/>
    </location>
</feature>
<accession>A0A411YKP0</accession>
<evidence type="ECO:0000313" key="5">
    <source>
        <dbReference type="Proteomes" id="UP000291469"/>
    </source>
</evidence>